<dbReference type="AlphaFoldDB" id="A0A378W5P5"/>
<evidence type="ECO:0000313" key="4">
    <source>
        <dbReference type="EMBL" id="SUA28365.1"/>
    </source>
</evidence>
<dbReference type="EC" id="1.5.1.36" evidence="4"/>
<dbReference type="SMART" id="SM00903">
    <property type="entry name" value="Flavin_Reduct"/>
    <property type="match status" value="1"/>
</dbReference>
<gene>
    <name evidence="4" type="primary">hsaB_2</name>
    <name evidence="4" type="ORF">NCTC4524_04345</name>
</gene>
<reference evidence="4 5" key="1">
    <citation type="submission" date="2018-06" db="EMBL/GenBank/DDBJ databases">
        <authorList>
            <consortium name="Pathogen Informatics"/>
            <person name="Doyle S."/>
        </authorList>
    </citation>
    <scope>NUCLEOTIDE SEQUENCE [LARGE SCALE GENOMIC DNA]</scope>
    <source>
        <strain evidence="4 5">NCTC4524</strain>
    </source>
</reference>
<dbReference type="RefSeq" id="WP_181821311.1">
    <property type="nucleotide sequence ID" value="NZ_CP081000.1"/>
</dbReference>
<proteinExistence type="inferred from homology"/>
<dbReference type="Pfam" id="PF01613">
    <property type="entry name" value="Flavin_Reduct"/>
    <property type="match status" value="1"/>
</dbReference>
<dbReference type="GO" id="GO:0036382">
    <property type="term" value="F:flavin reductase (NADH) activity"/>
    <property type="evidence" value="ECO:0007669"/>
    <property type="project" value="UniProtKB-EC"/>
</dbReference>
<dbReference type="InterPro" id="IPR002563">
    <property type="entry name" value="Flavin_Rdtase-like_dom"/>
</dbReference>
<sequence>MAHAPVISSTDFRSVLGHFPTGVVVVTGMADGLPRGFTVQSFMALSLEPPLILLSIDRNSTSWPKIASGTKFAVNVMAGHQQELALSFAKSGGPKFDGVEWYPGQMTAAPLLTGCQAWVECEIWQRYDGGDHEIIAARVLGLRAGEDPSSHPLLFLRSKFPQLDRAHWDSIAG</sequence>
<evidence type="ECO:0000256" key="2">
    <source>
        <dbReference type="ARBA" id="ARBA00023002"/>
    </source>
</evidence>
<evidence type="ECO:0000259" key="3">
    <source>
        <dbReference type="SMART" id="SM00903"/>
    </source>
</evidence>
<evidence type="ECO:0000256" key="1">
    <source>
        <dbReference type="ARBA" id="ARBA00008898"/>
    </source>
</evidence>
<dbReference type="GO" id="GO:0042602">
    <property type="term" value="F:riboflavin reductase (NADPH) activity"/>
    <property type="evidence" value="ECO:0007669"/>
    <property type="project" value="TreeGrafter"/>
</dbReference>
<organism evidence="4 5">
    <name type="scientific">Mycolicibacterium senegalense</name>
    <dbReference type="NCBI Taxonomy" id="1796"/>
    <lineage>
        <taxon>Bacteria</taxon>
        <taxon>Bacillati</taxon>
        <taxon>Actinomycetota</taxon>
        <taxon>Actinomycetes</taxon>
        <taxon>Mycobacteriales</taxon>
        <taxon>Mycobacteriaceae</taxon>
        <taxon>Mycolicibacterium</taxon>
    </lineage>
</organism>
<dbReference type="InterPro" id="IPR050268">
    <property type="entry name" value="NADH-dep_flavin_reductase"/>
</dbReference>
<dbReference type="EMBL" id="UGQQ01000002">
    <property type="protein sequence ID" value="SUA28365.1"/>
    <property type="molecule type" value="Genomic_DNA"/>
</dbReference>
<dbReference type="Gene3D" id="2.30.110.10">
    <property type="entry name" value="Electron Transport, Fmn-binding Protein, Chain A"/>
    <property type="match status" value="1"/>
</dbReference>
<protein>
    <submittedName>
        <fullName evidence="4">Flavin reductase domain-containing protein</fullName>
        <ecNumber evidence="4">1.5.1.36</ecNumber>
    </submittedName>
</protein>
<name>A0A378W5P5_9MYCO</name>
<accession>A0A378W5P5</accession>
<dbReference type="PANTHER" id="PTHR30466:SF11">
    <property type="entry name" value="FLAVIN-DEPENDENT MONOOXYGENASE, REDUCTASE SUBUNIT HSAB"/>
    <property type="match status" value="1"/>
</dbReference>
<evidence type="ECO:0000313" key="5">
    <source>
        <dbReference type="Proteomes" id="UP000254945"/>
    </source>
</evidence>
<dbReference type="PANTHER" id="PTHR30466">
    <property type="entry name" value="FLAVIN REDUCTASE"/>
    <property type="match status" value="1"/>
</dbReference>
<dbReference type="Proteomes" id="UP000254945">
    <property type="component" value="Unassembled WGS sequence"/>
</dbReference>
<keyword evidence="2 4" id="KW-0560">Oxidoreductase</keyword>
<comment type="similarity">
    <text evidence="1">Belongs to the non-flavoprotein flavin reductase family.</text>
</comment>
<dbReference type="GO" id="GO:0010181">
    <property type="term" value="F:FMN binding"/>
    <property type="evidence" value="ECO:0007669"/>
    <property type="project" value="InterPro"/>
</dbReference>
<feature type="domain" description="Flavin reductase like" evidence="3">
    <location>
        <begin position="16"/>
        <end position="162"/>
    </location>
</feature>
<dbReference type="InterPro" id="IPR012349">
    <property type="entry name" value="Split_barrel_FMN-bd"/>
</dbReference>
<dbReference type="SUPFAM" id="SSF50475">
    <property type="entry name" value="FMN-binding split barrel"/>
    <property type="match status" value="1"/>
</dbReference>